<feature type="compositionally biased region" description="Basic and acidic residues" evidence="6">
    <location>
        <begin position="125"/>
        <end position="143"/>
    </location>
</feature>
<dbReference type="GO" id="GO:0005840">
    <property type="term" value="C:ribosome"/>
    <property type="evidence" value="ECO:0007669"/>
    <property type="project" value="UniProtKB-KW"/>
</dbReference>
<dbReference type="SUPFAM" id="SSF46561">
    <property type="entry name" value="Ribosomal protein L29 (L29p)"/>
    <property type="match status" value="1"/>
</dbReference>
<comment type="similarity">
    <text evidence="1 5">Belongs to the universal ribosomal protein uL29 family.</text>
</comment>
<evidence type="ECO:0000256" key="3">
    <source>
        <dbReference type="ARBA" id="ARBA00023274"/>
    </source>
</evidence>
<keyword evidence="3 5" id="KW-0687">Ribonucleoprotein</keyword>
<dbReference type="CDD" id="cd00427">
    <property type="entry name" value="Ribosomal_L29_HIP"/>
    <property type="match status" value="1"/>
</dbReference>
<dbReference type="HAMAP" id="MF_00374">
    <property type="entry name" value="Ribosomal_uL29"/>
    <property type="match status" value="1"/>
</dbReference>
<feature type="compositionally biased region" description="Pro residues" evidence="6">
    <location>
        <begin position="112"/>
        <end position="121"/>
    </location>
</feature>
<organism evidence="7 8">
    <name type="scientific">Gemmata palustris</name>
    <dbReference type="NCBI Taxonomy" id="2822762"/>
    <lineage>
        <taxon>Bacteria</taxon>
        <taxon>Pseudomonadati</taxon>
        <taxon>Planctomycetota</taxon>
        <taxon>Planctomycetia</taxon>
        <taxon>Gemmatales</taxon>
        <taxon>Gemmataceae</taxon>
        <taxon>Gemmata</taxon>
    </lineage>
</organism>
<gene>
    <name evidence="5 7" type="primary">rpmC</name>
    <name evidence="7" type="ORF">J8F10_32715</name>
</gene>
<dbReference type="EMBL" id="JAGKQQ010000001">
    <property type="protein sequence ID" value="MBP3960016.1"/>
    <property type="molecule type" value="Genomic_DNA"/>
</dbReference>
<sequence>MKEFRGMSDEQLSLALKDTEKHLFQLRFQSATDRLETPSEIRKARRDIARIRTLQREKELGKLGGLSTEQLGTRIASLQAKEDASLPGKRTAHRQGARLKRFYVAKGGTLPIAPPPAPAAPAPKADAKKPETKSDAKKPDAKKSAPKGSGK</sequence>
<evidence type="ECO:0000313" key="7">
    <source>
        <dbReference type="EMBL" id="MBP3960016.1"/>
    </source>
</evidence>
<evidence type="ECO:0000256" key="5">
    <source>
        <dbReference type="HAMAP-Rule" id="MF_00374"/>
    </source>
</evidence>
<evidence type="ECO:0000256" key="2">
    <source>
        <dbReference type="ARBA" id="ARBA00022980"/>
    </source>
</evidence>
<evidence type="ECO:0000256" key="6">
    <source>
        <dbReference type="SAM" id="MobiDB-lite"/>
    </source>
</evidence>
<dbReference type="InterPro" id="IPR050063">
    <property type="entry name" value="Ribosomal_protein_uL29"/>
</dbReference>
<accession>A0ABS5C204</accession>
<keyword evidence="8" id="KW-1185">Reference proteome</keyword>
<evidence type="ECO:0000313" key="8">
    <source>
        <dbReference type="Proteomes" id="UP000676565"/>
    </source>
</evidence>
<proteinExistence type="inferred from homology"/>
<dbReference type="InterPro" id="IPR036049">
    <property type="entry name" value="Ribosomal_uL29_sf"/>
</dbReference>
<keyword evidence="2 5" id="KW-0689">Ribosomal protein</keyword>
<protein>
    <recommendedName>
        <fullName evidence="4 5">Large ribosomal subunit protein uL29</fullName>
    </recommendedName>
</protein>
<evidence type="ECO:0000256" key="1">
    <source>
        <dbReference type="ARBA" id="ARBA00009254"/>
    </source>
</evidence>
<dbReference type="Gene3D" id="1.10.287.310">
    <property type="match status" value="1"/>
</dbReference>
<evidence type="ECO:0000256" key="4">
    <source>
        <dbReference type="ARBA" id="ARBA00035204"/>
    </source>
</evidence>
<dbReference type="Pfam" id="PF00831">
    <property type="entry name" value="Ribosomal_L29"/>
    <property type="match status" value="1"/>
</dbReference>
<reference evidence="7 8" key="1">
    <citation type="submission" date="2021-04" db="EMBL/GenBank/DDBJ databases">
        <authorList>
            <person name="Ivanova A."/>
        </authorList>
    </citation>
    <scope>NUCLEOTIDE SEQUENCE [LARGE SCALE GENOMIC DNA]</scope>
    <source>
        <strain evidence="7 8">G18</strain>
    </source>
</reference>
<dbReference type="PANTHER" id="PTHR10916:SF0">
    <property type="entry name" value="LARGE RIBOSOMAL SUBUNIT PROTEIN UL29C"/>
    <property type="match status" value="1"/>
</dbReference>
<dbReference type="PANTHER" id="PTHR10916">
    <property type="entry name" value="60S RIBOSOMAL PROTEIN L35/50S RIBOSOMAL PROTEIN L29"/>
    <property type="match status" value="1"/>
</dbReference>
<name>A0ABS5C204_9BACT</name>
<dbReference type="Proteomes" id="UP000676565">
    <property type="component" value="Unassembled WGS sequence"/>
</dbReference>
<comment type="caution">
    <text evidence="7">The sequence shown here is derived from an EMBL/GenBank/DDBJ whole genome shotgun (WGS) entry which is preliminary data.</text>
</comment>
<dbReference type="NCBIfam" id="TIGR00012">
    <property type="entry name" value="L29"/>
    <property type="match status" value="1"/>
</dbReference>
<dbReference type="InterPro" id="IPR001854">
    <property type="entry name" value="Ribosomal_uL29"/>
</dbReference>
<feature type="region of interest" description="Disordered" evidence="6">
    <location>
        <begin position="108"/>
        <end position="151"/>
    </location>
</feature>